<reference evidence="3 4" key="1">
    <citation type="journal article" date="2019" name="Commun. Biol.">
        <title>The bagworm genome reveals a unique fibroin gene that provides high tensile strength.</title>
        <authorList>
            <person name="Kono N."/>
            <person name="Nakamura H."/>
            <person name="Ohtoshi R."/>
            <person name="Tomita M."/>
            <person name="Numata K."/>
            <person name="Arakawa K."/>
        </authorList>
    </citation>
    <scope>NUCLEOTIDE SEQUENCE [LARGE SCALE GENOMIC DNA]</scope>
</reference>
<dbReference type="OrthoDB" id="6369905at2759"/>
<dbReference type="InterPro" id="IPR050361">
    <property type="entry name" value="MPP/UQCRC_Complex"/>
</dbReference>
<dbReference type="Pfam" id="PF00675">
    <property type="entry name" value="Peptidase_M16"/>
    <property type="match status" value="1"/>
</dbReference>
<comment type="caution">
    <text evidence="3">The sequence shown here is derived from an EMBL/GenBank/DDBJ whole genome shotgun (WGS) entry which is preliminary data.</text>
</comment>
<evidence type="ECO:0000259" key="2">
    <source>
        <dbReference type="Pfam" id="PF05193"/>
    </source>
</evidence>
<evidence type="ECO:0000313" key="3">
    <source>
        <dbReference type="EMBL" id="GBP76801.1"/>
    </source>
</evidence>
<feature type="domain" description="Peptidase M16 C-terminal" evidence="2">
    <location>
        <begin position="195"/>
        <end position="352"/>
    </location>
</feature>
<evidence type="ECO:0000313" key="4">
    <source>
        <dbReference type="Proteomes" id="UP000299102"/>
    </source>
</evidence>
<dbReference type="InterPro" id="IPR011249">
    <property type="entry name" value="Metalloenz_LuxS/M16"/>
</dbReference>
<dbReference type="Pfam" id="PF05193">
    <property type="entry name" value="Peptidase_M16_C"/>
    <property type="match status" value="1"/>
</dbReference>
<protein>
    <submittedName>
        <fullName evidence="3">Cytochrome b-c1 complex subunit 2, mitochondrial</fullName>
    </submittedName>
</protein>
<keyword evidence="4" id="KW-1185">Reference proteome</keyword>
<dbReference type="Gene3D" id="3.30.830.10">
    <property type="entry name" value="Metalloenzyme, LuxS/M16 peptidase-like"/>
    <property type="match status" value="2"/>
</dbReference>
<accession>A0A4C1YK86</accession>
<dbReference type="GO" id="GO:0046872">
    <property type="term" value="F:metal ion binding"/>
    <property type="evidence" value="ECO:0007669"/>
    <property type="project" value="InterPro"/>
</dbReference>
<dbReference type="InterPro" id="IPR007863">
    <property type="entry name" value="Peptidase_M16_C"/>
</dbReference>
<dbReference type="PANTHER" id="PTHR11851">
    <property type="entry name" value="METALLOPROTEASE"/>
    <property type="match status" value="1"/>
</dbReference>
<dbReference type="STRING" id="151549.A0A4C1YK86"/>
<dbReference type="PANTHER" id="PTHR11851:SF226">
    <property type="entry name" value="CYTOCHROME B-C1 COMPLEX SUBUNIT 2, MITOCHONDRIAL"/>
    <property type="match status" value="1"/>
</dbReference>
<gene>
    <name evidence="3" type="primary">UQCRC2</name>
    <name evidence="3" type="ORF">EVAR_36649_1</name>
</gene>
<feature type="domain" description="Peptidase M16 N-terminal" evidence="1">
    <location>
        <begin position="46"/>
        <end position="187"/>
    </location>
</feature>
<dbReference type="AlphaFoldDB" id="A0A4C1YK86"/>
<dbReference type="InterPro" id="IPR011765">
    <property type="entry name" value="Pept_M16_N"/>
</dbReference>
<proteinExistence type="predicted"/>
<dbReference type="EMBL" id="BGZK01001304">
    <property type="protein sequence ID" value="GBP76801.1"/>
    <property type="molecule type" value="Genomic_DNA"/>
</dbReference>
<dbReference type="SUPFAM" id="SSF63411">
    <property type="entry name" value="LuxS/MPP-like metallohydrolase"/>
    <property type="match status" value="2"/>
</dbReference>
<organism evidence="3 4">
    <name type="scientific">Eumeta variegata</name>
    <name type="common">Bagworm moth</name>
    <name type="synonym">Eumeta japonica</name>
    <dbReference type="NCBI Taxonomy" id="151549"/>
    <lineage>
        <taxon>Eukaryota</taxon>
        <taxon>Metazoa</taxon>
        <taxon>Ecdysozoa</taxon>
        <taxon>Arthropoda</taxon>
        <taxon>Hexapoda</taxon>
        <taxon>Insecta</taxon>
        <taxon>Pterygota</taxon>
        <taxon>Neoptera</taxon>
        <taxon>Endopterygota</taxon>
        <taxon>Lepidoptera</taxon>
        <taxon>Glossata</taxon>
        <taxon>Ditrysia</taxon>
        <taxon>Tineoidea</taxon>
        <taxon>Psychidae</taxon>
        <taxon>Oiketicinae</taxon>
        <taxon>Eumeta</taxon>
    </lineage>
</organism>
<name>A0A4C1YK86_EUMVA</name>
<dbReference type="GO" id="GO:0005739">
    <property type="term" value="C:mitochondrion"/>
    <property type="evidence" value="ECO:0007669"/>
    <property type="project" value="TreeGrafter"/>
</dbReference>
<dbReference type="Proteomes" id="UP000299102">
    <property type="component" value="Unassembled WGS sequence"/>
</dbReference>
<evidence type="ECO:0000259" key="1">
    <source>
        <dbReference type="Pfam" id="PF00675"/>
    </source>
</evidence>
<sequence length="458" mass="48819">MASNAFRTPLIRYVSTRGRSSQSAAAAPACTRDICLSSVKLLNKSVATAVDYLSPTSRVTVAFKAGSRYEPPNELGISHVLRSAAGLSTKNASSFIIARKLAQIGASVSVSGDRENIYYTLETSQEHVTWAYEIFNNIISNQEFRPWELLDNIPRLKFDLASIPPQVLAVDLLHKAAYRRGLGNSLYVDPIKISKISSESLHHYMCNTMTPNRCCITVVAGSQECASSIADALQLPHYKKESEGTASTYSGGDLRQDTGGDLAHVAIALQGAPASSPASLALAIAAKALGSGPVTKWGADNTPLARAIGNIGPFAAAGFNVSYSDSGLFGVIMSVPKDEAVVAVKNAASVLKNPQLTDDAICAGKKALKLQVLSEGDCGTLFAESLSTQVLTTGEAKKPSAIALEIDQIPNSEVHRVTQARRTACADWWITPGTAGMRPRDLFTTSRDYRESVGVIFH</sequence>